<organism evidence="7 8">
    <name type="scientific">Aureobasidium pullulans</name>
    <name type="common">Black yeast</name>
    <name type="synonym">Pullularia pullulans</name>
    <dbReference type="NCBI Taxonomy" id="5580"/>
    <lineage>
        <taxon>Eukaryota</taxon>
        <taxon>Fungi</taxon>
        <taxon>Dikarya</taxon>
        <taxon>Ascomycota</taxon>
        <taxon>Pezizomycotina</taxon>
        <taxon>Dothideomycetes</taxon>
        <taxon>Dothideomycetidae</taxon>
        <taxon>Dothideales</taxon>
        <taxon>Saccotheciaceae</taxon>
        <taxon>Aureobasidium</taxon>
    </lineage>
</organism>
<evidence type="ECO:0000256" key="5">
    <source>
        <dbReference type="SAM" id="MobiDB-lite"/>
    </source>
</evidence>
<evidence type="ECO:0000313" key="7">
    <source>
        <dbReference type="EMBL" id="KAK6003168.1"/>
    </source>
</evidence>
<keyword evidence="2 4" id="KW-0442">Lipid degradation</keyword>
<feature type="short sequence motif" description="GXGXXG" evidence="4">
    <location>
        <begin position="25"/>
        <end position="30"/>
    </location>
</feature>
<feature type="compositionally biased region" description="Low complexity" evidence="5">
    <location>
        <begin position="456"/>
        <end position="465"/>
    </location>
</feature>
<keyword evidence="8" id="KW-1185">Reference proteome</keyword>
<evidence type="ECO:0000313" key="8">
    <source>
        <dbReference type="Proteomes" id="UP001341245"/>
    </source>
</evidence>
<dbReference type="EMBL" id="JASGXD010000010">
    <property type="protein sequence ID" value="KAK6003168.1"/>
    <property type="molecule type" value="Genomic_DNA"/>
</dbReference>
<dbReference type="Proteomes" id="UP001341245">
    <property type="component" value="Unassembled WGS sequence"/>
</dbReference>
<reference evidence="7 8" key="1">
    <citation type="submission" date="2023-11" db="EMBL/GenBank/DDBJ databases">
        <title>Draft genome sequence and annotation of the polyextremotolerant black yeast-like fungus Aureobasidium pullulans NRRL 62042.</title>
        <authorList>
            <person name="Dielentheis-Frenken M.R.E."/>
            <person name="Wibberg D."/>
            <person name="Blank L.M."/>
            <person name="Tiso T."/>
        </authorList>
    </citation>
    <scope>NUCLEOTIDE SEQUENCE [LARGE SCALE GENOMIC DNA]</scope>
    <source>
        <strain evidence="7 8">NRRL 62042</strain>
    </source>
</reference>
<dbReference type="InterPro" id="IPR016035">
    <property type="entry name" value="Acyl_Trfase/lysoPLipase"/>
</dbReference>
<dbReference type="PANTHER" id="PTHR24185:SF1">
    <property type="entry name" value="CALCIUM-INDEPENDENT PHOSPHOLIPASE A2-GAMMA"/>
    <property type="match status" value="1"/>
</dbReference>
<feature type="active site" description="Nucleophile" evidence="4">
    <location>
        <position position="82"/>
    </location>
</feature>
<comment type="caution">
    <text evidence="4">Lacks conserved residue(s) required for the propagation of feature annotation.</text>
</comment>
<evidence type="ECO:0000259" key="6">
    <source>
        <dbReference type="PROSITE" id="PS51635"/>
    </source>
</evidence>
<dbReference type="Pfam" id="PF01734">
    <property type="entry name" value="Patatin"/>
    <property type="match status" value="1"/>
</dbReference>
<protein>
    <recommendedName>
        <fullName evidence="6">PNPLA domain-containing protein</fullName>
    </recommendedName>
</protein>
<feature type="domain" description="PNPLA" evidence="6">
    <location>
        <begin position="21"/>
        <end position="269"/>
    </location>
</feature>
<name>A0ABR0TFF1_AURPU</name>
<feature type="active site" description="Proton acceptor" evidence="4">
    <location>
        <position position="256"/>
    </location>
</feature>
<dbReference type="InterPro" id="IPR002641">
    <property type="entry name" value="PNPLA_dom"/>
</dbReference>
<feature type="compositionally biased region" description="Polar residues" evidence="5">
    <location>
        <begin position="437"/>
        <end position="451"/>
    </location>
</feature>
<proteinExistence type="predicted"/>
<dbReference type="PANTHER" id="PTHR24185">
    <property type="entry name" value="CALCIUM-INDEPENDENT PHOSPHOLIPASE A2-GAMMA"/>
    <property type="match status" value="1"/>
</dbReference>
<dbReference type="Gene3D" id="3.40.1090.10">
    <property type="entry name" value="Cytosolic phospholipase A2 catalytic domain"/>
    <property type="match status" value="1"/>
</dbReference>
<gene>
    <name evidence="7" type="ORF">QM012_001013</name>
</gene>
<evidence type="ECO:0000256" key="2">
    <source>
        <dbReference type="ARBA" id="ARBA00022963"/>
    </source>
</evidence>
<evidence type="ECO:0000256" key="4">
    <source>
        <dbReference type="PROSITE-ProRule" id="PRU01161"/>
    </source>
</evidence>
<dbReference type="PROSITE" id="PS51635">
    <property type="entry name" value="PNPLA"/>
    <property type="match status" value="1"/>
</dbReference>
<sequence length="523" mass="58383">MSQAQTDAVCQCELYLREAVLTFDGGGIRGYASLLIVQQLLRHIRTVETELGDEPGQVSRLTFGDDELPLPCDYFNFMFGTSTGGIISIMLGRLRMSIQQCIEVYERFGTEIFARKRPFYFPGRNKYDCLELERIIKEVAREHSPTNDGSDPQLWDPLITNEQNRVQDQRAGNQPAPCRVGVLAIQENPDNHEYEKLHLFRSYFNPTPYDNTGNLMQLHLNLDAQRGSSICKIARATSAAPTYFRSVKIHGLKYIDAGVDVNNPSDVAWAEVGSMHQNHPLGGCPHGASTSGIRFLVSIGTGLQAPRRITSGGLFILKLRSIFKRAIKAMTDPEPIHRYLLRAAVGGEDSRVYYRFNVDRGLERMRLDDCQIVSGGDNHTFATIHRAVTRYVNTPRVQGRLRQLAEDLVLHRRRRAAHAPAAGDRPPNIPPPPGNTVELSASSPRAETSSLVHELQPQSPQSPQSPRTPRNTTDIRHNTTSHDSPLGEGRHSAPFSGLRVDTTSHASNHRQHEANSPPMHTDQ</sequence>
<evidence type="ECO:0000256" key="3">
    <source>
        <dbReference type="ARBA" id="ARBA00023098"/>
    </source>
</evidence>
<dbReference type="SUPFAM" id="SSF52151">
    <property type="entry name" value="FabD/lysophospholipase-like"/>
    <property type="match status" value="1"/>
</dbReference>
<keyword evidence="1 4" id="KW-0378">Hydrolase</keyword>
<accession>A0ABR0TFF1</accession>
<evidence type="ECO:0000256" key="1">
    <source>
        <dbReference type="ARBA" id="ARBA00022801"/>
    </source>
</evidence>
<keyword evidence="3 4" id="KW-0443">Lipid metabolism</keyword>
<feature type="region of interest" description="Disordered" evidence="5">
    <location>
        <begin position="415"/>
        <end position="523"/>
    </location>
</feature>
<comment type="caution">
    <text evidence="7">The sequence shown here is derived from an EMBL/GenBank/DDBJ whole genome shotgun (WGS) entry which is preliminary data.</text>
</comment>
<feature type="short sequence motif" description="GXSXG" evidence="4">
    <location>
        <begin position="80"/>
        <end position="84"/>
    </location>
</feature>